<dbReference type="EMBL" id="GL888243">
    <property type="protein sequence ID" value="EGI64056.1"/>
    <property type="molecule type" value="Genomic_DNA"/>
</dbReference>
<protein>
    <submittedName>
        <fullName evidence="3">Uncharacterized protein</fullName>
    </submittedName>
</protein>
<dbReference type="InParanoid" id="F4WPG1"/>
<evidence type="ECO:0000256" key="2">
    <source>
        <dbReference type="SAM" id="Phobius"/>
    </source>
</evidence>
<name>F4WPG1_ACREC</name>
<evidence type="ECO:0000313" key="4">
    <source>
        <dbReference type="Proteomes" id="UP000007755"/>
    </source>
</evidence>
<gene>
    <name evidence="3" type="ORF">G5I_07638</name>
</gene>
<dbReference type="Proteomes" id="UP000007755">
    <property type="component" value="Unassembled WGS sequence"/>
</dbReference>
<dbReference type="AlphaFoldDB" id="F4WPG1"/>
<keyword evidence="4" id="KW-1185">Reference proteome</keyword>
<proteinExistence type="predicted"/>
<keyword evidence="2" id="KW-0812">Transmembrane</keyword>
<keyword evidence="2" id="KW-0472">Membrane</keyword>
<evidence type="ECO:0000256" key="1">
    <source>
        <dbReference type="SAM" id="MobiDB-lite"/>
    </source>
</evidence>
<evidence type="ECO:0000313" key="3">
    <source>
        <dbReference type="EMBL" id="EGI64056.1"/>
    </source>
</evidence>
<sequence length="86" mass="9499">MVQIHRSPHSGIALITFGEFVSMMALCVAWEGPGKLRAAMEEGKLGRYGEREAARNRRERLVVGRSVEARSRESPSTKSGIEGLSR</sequence>
<feature type="compositionally biased region" description="Basic and acidic residues" evidence="1">
    <location>
        <begin position="64"/>
        <end position="75"/>
    </location>
</feature>
<feature type="region of interest" description="Disordered" evidence="1">
    <location>
        <begin position="64"/>
        <end position="86"/>
    </location>
</feature>
<feature type="transmembrane region" description="Helical" evidence="2">
    <location>
        <begin position="12"/>
        <end position="30"/>
    </location>
</feature>
<organism evidence="4">
    <name type="scientific">Acromyrmex echinatior</name>
    <name type="common">Panamanian leafcutter ant</name>
    <name type="synonym">Acromyrmex octospinosus echinatior</name>
    <dbReference type="NCBI Taxonomy" id="103372"/>
    <lineage>
        <taxon>Eukaryota</taxon>
        <taxon>Metazoa</taxon>
        <taxon>Ecdysozoa</taxon>
        <taxon>Arthropoda</taxon>
        <taxon>Hexapoda</taxon>
        <taxon>Insecta</taxon>
        <taxon>Pterygota</taxon>
        <taxon>Neoptera</taxon>
        <taxon>Endopterygota</taxon>
        <taxon>Hymenoptera</taxon>
        <taxon>Apocrita</taxon>
        <taxon>Aculeata</taxon>
        <taxon>Formicoidea</taxon>
        <taxon>Formicidae</taxon>
        <taxon>Myrmicinae</taxon>
        <taxon>Acromyrmex</taxon>
    </lineage>
</organism>
<reference evidence="3" key="1">
    <citation type="submission" date="2011-02" db="EMBL/GenBank/DDBJ databases">
        <title>The genome of the leaf-cutting ant Acromyrmex echinatior suggests key adaptations to social evolution and fungus farming.</title>
        <authorList>
            <person name="Nygaard S."/>
            <person name="Zhang G."/>
        </authorList>
    </citation>
    <scope>NUCLEOTIDE SEQUENCE</scope>
</reference>
<accession>F4WPG1</accession>
<keyword evidence="2" id="KW-1133">Transmembrane helix</keyword>